<evidence type="ECO:0008006" key="2">
    <source>
        <dbReference type="Google" id="ProtNLM"/>
    </source>
</evidence>
<evidence type="ECO:0000313" key="1">
    <source>
        <dbReference type="EMBL" id="KKL88734.1"/>
    </source>
</evidence>
<dbReference type="AlphaFoldDB" id="A0A0F9FQD6"/>
<reference evidence="1" key="1">
    <citation type="journal article" date="2015" name="Nature">
        <title>Complex archaea that bridge the gap between prokaryotes and eukaryotes.</title>
        <authorList>
            <person name="Spang A."/>
            <person name="Saw J.H."/>
            <person name="Jorgensen S.L."/>
            <person name="Zaremba-Niedzwiedzka K."/>
            <person name="Martijn J."/>
            <person name="Lind A.E."/>
            <person name="van Eijk R."/>
            <person name="Schleper C."/>
            <person name="Guy L."/>
            <person name="Ettema T.J."/>
        </authorList>
    </citation>
    <scope>NUCLEOTIDE SEQUENCE</scope>
</reference>
<gene>
    <name evidence="1" type="ORF">LCGC14_1921730</name>
</gene>
<dbReference type="EMBL" id="LAZR01020477">
    <property type="protein sequence ID" value="KKL88734.1"/>
    <property type="molecule type" value="Genomic_DNA"/>
</dbReference>
<name>A0A0F9FQD6_9ZZZZ</name>
<organism evidence="1">
    <name type="scientific">marine sediment metagenome</name>
    <dbReference type="NCBI Taxonomy" id="412755"/>
    <lineage>
        <taxon>unclassified sequences</taxon>
        <taxon>metagenomes</taxon>
        <taxon>ecological metagenomes</taxon>
    </lineage>
</organism>
<accession>A0A0F9FQD6</accession>
<proteinExistence type="predicted"/>
<protein>
    <recommendedName>
        <fullName evidence="2">Methyltransferase domain-containing protein</fullName>
    </recommendedName>
</protein>
<comment type="caution">
    <text evidence="1">The sequence shown here is derived from an EMBL/GenBank/DDBJ whole genome shotgun (WGS) entry which is preliminary data.</text>
</comment>
<sequence>MTYSNEERIPLIDIIRDREYRCGAEVGVWKGVFSEFILQQTSVDKLFLIDSWSINDNIIPLSDGRTYVHEHGQTPETFEAAYQETEQRVQPFGNRAEIVRARSPEAAKRFDDRSLDFVYIDAIHYALWLTEDIEAWLPKVRKGGMLVGDDFTGMFPDVSRVIKERFGEVYACGPTWLVEST</sequence>
<dbReference type="SUPFAM" id="SSF53335">
    <property type="entry name" value="S-adenosyl-L-methionine-dependent methyltransferases"/>
    <property type="match status" value="1"/>
</dbReference>
<dbReference type="Pfam" id="PF13578">
    <property type="entry name" value="Methyltransf_24"/>
    <property type="match status" value="1"/>
</dbReference>
<dbReference type="InterPro" id="IPR029063">
    <property type="entry name" value="SAM-dependent_MTases_sf"/>
</dbReference>
<dbReference type="Gene3D" id="3.40.50.150">
    <property type="entry name" value="Vaccinia Virus protein VP39"/>
    <property type="match status" value="1"/>
</dbReference>